<dbReference type="Proteomes" id="UP000701853">
    <property type="component" value="Chromosome 12"/>
</dbReference>
<keyword evidence="5 8" id="KW-0238">DNA-binding</keyword>
<feature type="domain" description="Dof-type" evidence="10">
    <location>
        <begin position="122"/>
        <end position="176"/>
    </location>
</feature>
<proteinExistence type="predicted"/>
<dbReference type="PANTHER" id="PTHR31089">
    <property type="entry name" value="CYCLIC DOF FACTOR 2"/>
    <property type="match status" value="1"/>
</dbReference>
<dbReference type="PROSITE" id="PS50884">
    <property type="entry name" value="ZF_DOF_2"/>
    <property type="match status" value="1"/>
</dbReference>
<evidence type="ECO:0000256" key="7">
    <source>
        <dbReference type="ARBA" id="ARBA00023242"/>
    </source>
</evidence>
<dbReference type="Pfam" id="PF02701">
    <property type="entry name" value="Zn_ribbon_Dof"/>
    <property type="match status" value="1"/>
</dbReference>
<dbReference type="InterPro" id="IPR003851">
    <property type="entry name" value="Znf_Dof"/>
</dbReference>
<dbReference type="GO" id="GO:0005634">
    <property type="term" value="C:nucleus"/>
    <property type="evidence" value="ECO:0007669"/>
    <property type="project" value="UniProtKB-SubCell"/>
</dbReference>
<keyword evidence="4" id="KW-0805">Transcription regulation</keyword>
<evidence type="ECO:0000256" key="3">
    <source>
        <dbReference type="ARBA" id="ARBA00022833"/>
    </source>
</evidence>
<evidence type="ECO:0000256" key="6">
    <source>
        <dbReference type="ARBA" id="ARBA00023163"/>
    </source>
</evidence>
<keyword evidence="7 8" id="KW-0539">Nucleus</keyword>
<accession>A0A8J5XSS0</accession>
<comment type="subcellular location">
    <subcellularLocation>
        <location evidence="8">Nucleus</location>
    </subcellularLocation>
</comment>
<protein>
    <recommendedName>
        <fullName evidence="10">Dof-type domain-containing protein</fullName>
    </recommendedName>
</protein>
<dbReference type="GO" id="GO:0008270">
    <property type="term" value="F:zinc ion binding"/>
    <property type="evidence" value="ECO:0007669"/>
    <property type="project" value="UniProtKB-KW"/>
</dbReference>
<dbReference type="GO" id="GO:0003677">
    <property type="term" value="F:DNA binding"/>
    <property type="evidence" value="ECO:0007669"/>
    <property type="project" value="UniProtKB-UniRule"/>
</dbReference>
<evidence type="ECO:0000256" key="8">
    <source>
        <dbReference type="PROSITE-ProRule" id="PRU00071"/>
    </source>
</evidence>
<dbReference type="PANTHER" id="PTHR31089:SF78">
    <property type="entry name" value="CYCLIC DOF FACTOR 5"/>
    <property type="match status" value="1"/>
</dbReference>
<feature type="compositionally biased region" description="Basic and acidic residues" evidence="9">
    <location>
        <begin position="88"/>
        <end position="106"/>
    </location>
</feature>
<evidence type="ECO:0000313" key="11">
    <source>
        <dbReference type="EMBL" id="KAG8475646.1"/>
    </source>
</evidence>
<gene>
    <name evidence="11" type="ORF">CXB51_032616</name>
</gene>
<sequence length="376" mass="41377">MSELNDSSSIKLFGKMIPLLTFNQDETLVLDSSNRYLLSSSNSLGAVNSNHGLQLQAPIEDKVNADCFHATEQNEKTEEDDCGSRVPLSERKPSSLESSKNEEKSETNSSQEKTLKKPDKILPCPRCNSKETKFCYYNNYNVNQPRHFCKNCQRYWTDGGAMRNVPVGAGRRKTKSSSSSLHYHQVMISEAILGAQASAVNQASGDSCVFTFGSDSSVFSLPRLPPSTLYRPGLPASFYSSPTYRPSVVPVATLSSASINQCAPNTESSSPTPTWPVLGKHARDEKGKPSADSNISERRASSNSKALRIDDDTEETAKSSMLATLRIKTKNTNSGGIFDGFQSKTSDDRNYRLTTFSMLRANPAALSRSLHFHENR</sequence>
<feature type="compositionally biased region" description="Basic and acidic residues" evidence="9">
    <location>
        <begin position="281"/>
        <end position="300"/>
    </location>
</feature>
<evidence type="ECO:0000313" key="12">
    <source>
        <dbReference type="Proteomes" id="UP000701853"/>
    </source>
</evidence>
<feature type="region of interest" description="Disordered" evidence="9">
    <location>
        <begin position="261"/>
        <end position="315"/>
    </location>
</feature>
<comment type="caution">
    <text evidence="11">The sequence shown here is derived from an EMBL/GenBank/DDBJ whole genome shotgun (WGS) entry which is preliminary data.</text>
</comment>
<evidence type="ECO:0000259" key="10">
    <source>
        <dbReference type="PROSITE" id="PS50884"/>
    </source>
</evidence>
<evidence type="ECO:0000256" key="5">
    <source>
        <dbReference type="ARBA" id="ARBA00023125"/>
    </source>
</evidence>
<keyword evidence="6" id="KW-0804">Transcription</keyword>
<name>A0A8J5XSS0_9ROSI</name>
<keyword evidence="1" id="KW-0479">Metal-binding</keyword>
<reference evidence="11 12" key="1">
    <citation type="journal article" date="2021" name="bioRxiv">
        <title>The Gossypium anomalum genome as a resource for cotton improvement and evolutionary analysis of hybrid incompatibility.</title>
        <authorList>
            <person name="Grover C.E."/>
            <person name="Yuan D."/>
            <person name="Arick M.A."/>
            <person name="Miller E.R."/>
            <person name="Hu G."/>
            <person name="Peterson D.G."/>
            <person name="Wendel J.F."/>
            <person name="Udall J.A."/>
        </authorList>
    </citation>
    <scope>NUCLEOTIDE SEQUENCE [LARGE SCALE GENOMIC DNA]</scope>
    <source>
        <strain evidence="11">JFW-Udall</strain>
        <tissue evidence="11">Leaf</tissue>
    </source>
</reference>
<dbReference type="OrthoDB" id="1927254at2759"/>
<keyword evidence="2 8" id="KW-0863">Zinc-finger</keyword>
<dbReference type="InterPro" id="IPR045174">
    <property type="entry name" value="Dof"/>
</dbReference>
<dbReference type="EMBL" id="JAHUZN010000012">
    <property type="protein sequence ID" value="KAG8475646.1"/>
    <property type="molecule type" value="Genomic_DNA"/>
</dbReference>
<evidence type="ECO:0000256" key="1">
    <source>
        <dbReference type="ARBA" id="ARBA00022723"/>
    </source>
</evidence>
<dbReference type="GO" id="GO:0003700">
    <property type="term" value="F:DNA-binding transcription factor activity"/>
    <property type="evidence" value="ECO:0007669"/>
    <property type="project" value="InterPro"/>
</dbReference>
<keyword evidence="3" id="KW-0862">Zinc</keyword>
<dbReference type="AlphaFoldDB" id="A0A8J5XSS0"/>
<organism evidence="11 12">
    <name type="scientific">Gossypium anomalum</name>
    <dbReference type="NCBI Taxonomy" id="47600"/>
    <lineage>
        <taxon>Eukaryota</taxon>
        <taxon>Viridiplantae</taxon>
        <taxon>Streptophyta</taxon>
        <taxon>Embryophyta</taxon>
        <taxon>Tracheophyta</taxon>
        <taxon>Spermatophyta</taxon>
        <taxon>Magnoliopsida</taxon>
        <taxon>eudicotyledons</taxon>
        <taxon>Gunneridae</taxon>
        <taxon>Pentapetalae</taxon>
        <taxon>rosids</taxon>
        <taxon>malvids</taxon>
        <taxon>Malvales</taxon>
        <taxon>Malvaceae</taxon>
        <taxon>Malvoideae</taxon>
        <taxon>Gossypium</taxon>
    </lineage>
</organism>
<evidence type="ECO:0000256" key="4">
    <source>
        <dbReference type="ARBA" id="ARBA00023015"/>
    </source>
</evidence>
<evidence type="ECO:0000256" key="9">
    <source>
        <dbReference type="SAM" id="MobiDB-lite"/>
    </source>
</evidence>
<feature type="region of interest" description="Disordered" evidence="9">
    <location>
        <begin position="74"/>
        <end position="115"/>
    </location>
</feature>
<evidence type="ECO:0000256" key="2">
    <source>
        <dbReference type="ARBA" id="ARBA00022771"/>
    </source>
</evidence>
<dbReference type="PROSITE" id="PS01361">
    <property type="entry name" value="ZF_DOF_1"/>
    <property type="match status" value="1"/>
</dbReference>
<feature type="compositionally biased region" description="Polar residues" evidence="9">
    <location>
        <begin position="261"/>
        <end position="272"/>
    </location>
</feature>
<keyword evidence="12" id="KW-1185">Reference proteome</keyword>